<dbReference type="EMBL" id="QZWG01000008">
    <property type="protein sequence ID" value="RZB95214.1"/>
    <property type="molecule type" value="Genomic_DNA"/>
</dbReference>
<evidence type="ECO:0000313" key="9">
    <source>
        <dbReference type="Proteomes" id="UP000289340"/>
    </source>
</evidence>
<dbReference type="Gene3D" id="1.20.58.2190">
    <property type="match status" value="1"/>
</dbReference>
<feature type="compositionally biased region" description="Polar residues" evidence="4">
    <location>
        <begin position="54"/>
        <end position="75"/>
    </location>
</feature>
<dbReference type="InterPro" id="IPR036339">
    <property type="entry name" value="PUB-like_dom_sf"/>
</dbReference>
<gene>
    <name evidence="7" type="ORF">D0Y65_019584</name>
</gene>
<dbReference type="InterPro" id="IPR029071">
    <property type="entry name" value="Ubiquitin-like_domsf"/>
</dbReference>
<evidence type="ECO:0000313" key="6">
    <source>
        <dbReference type="EMBL" id="RZB95214.1"/>
    </source>
</evidence>
<dbReference type="EMBL" id="QZWG01000008">
    <property type="protein sequence ID" value="RZB95216.1"/>
    <property type="molecule type" value="Genomic_DNA"/>
</dbReference>
<dbReference type="InterPro" id="IPR001012">
    <property type="entry name" value="UBX_dom"/>
</dbReference>
<dbReference type="AlphaFoldDB" id="A0A445J9Q1"/>
<keyword evidence="3" id="KW-0472">Membrane</keyword>
<dbReference type="FunFam" id="3.10.20.90:FF:000185">
    <property type="entry name" value="UBX domain-containing protein 6"/>
    <property type="match status" value="1"/>
</dbReference>
<feature type="compositionally biased region" description="Basic and acidic residues" evidence="4">
    <location>
        <begin position="76"/>
        <end position="89"/>
    </location>
</feature>
<sequence length="466" mass="51557">MDDVKDKVKGFMKKVNNPFSSSSSAKFKGQGRVLGSSSSSSTPANSNPTPRPYPNSQKPSSSSAVTNPKPSPQKTEQNKTTDKPRKDDGFDPFDSLVTNSNRSQNGYSLNVFECPICKQPFRSEEEVSAHVDGCLNNPVERGSDDGNGVSESDGGSNDTNTELEVCVGTYISGKPSEGSVDVILKLLRNIGREPENVKFRRIRMNNPKIKEAVGDVAGGVELLSFVGFELREENGETWAVMEFPSEEQIKFIQRAIVLLESQLVQQGPPKRDDLPSATSTEMGPKAETKPVDRQVKVFFAVPESVAAKIELPDSFYKLSAEEVRREAELRRKKIADSQLLIPKSLKEKQAKVSRKRYTKTIIRIQFPDGVVLQGVFAPWETTIALYEFVSSALKEPGLEFELMHPVLIQRRVIPHFPKAGENAKTIEEEDLVPSALIKFKPLETDSVVFTGLRNELLEISEPLVNG</sequence>
<feature type="domain" description="UBX" evidence="5">
    <location>
        <begin position="355"/>
        <end position="439"/>
    </location>
</feature>
<dbReference type="Gene3D" id="3.10.20.90">
    <property type="entry name" value="Phosphatidylinositol 3-kinase Catalytic Subunit, Chain A, domain 1"/>
    <property type="match status" value="1"/>
</dbReference>
<dbReference type="GO" id="GO:0016020">
    <property type="term" value="C:membrane"/>
    <property type="evidence" value="ECO:0007669"/>
    <property type="project" value="UniProtKB-SubCell"/>
</dbReference>
<dbReference type="Gramene" id="XM_028387035.1">
    <property type="protein sequence ID" value="XP_028242836.1"/>
    <property type="gene ID" value="LOC114421199"/>
</dbReference>
<reference evidence="7 9" key="1">
    <citation type="submission" date="2018-09" db="EMBL/GenBank/DDBJ databases">
        <title>A high-quality reference genome of wild soybean provides a powerful tool to mine soybean genomes.</title>
        <authorList>
            <person name="Xie M."/>
            <person name="Chung C.Y.L."/>
            <person name="Li M.-W."/>
            <person name="Wong F.-L."/>
            <person name="Chan T.-F."/>
            <person name="Lam H.-M."/>
        </authorList>
    </citation>
    <scope>NUCLEOTIDE SEQUENCE [LARGE SCALE GENOMIC DNA]</scope>
    <source>
        <strain evidence="9">cv. W05</strain>
        <tissue evidence="7">Hypocotyl of etiolated seedlings</tissue>
    </source>
</reference>
<protein>
    <submittedName>
        <fullName evidence="6">Plant UBX domain-containing protein 2 isoform A</fullName>
    </submittedName>
    <submittedName>
        <fullName evidence="7">Plant UBX domain-containing protein 2 isoform B</fullName>
    </submittedName>
    <submittedName>
        <fullName evidence="8">Plant UBX domain-containing protein 2 isoform C</fullName>
    </submittedName>
</protein>
<dbReference type="Pfam" id="PF00789">
    <property type="entry name" value="UBX"/>
    <property type="match status" value="1"/>
</dbReference>
<dbReference type="EMBL" id="QZWG01000008">
    <property type="protein sequence ID" value="RZB95215.1"/>
    <property type="molecule type" value="Genomic_DNA"/>
</dbReference>
<feature type="region of interest" description="Disordered" evidence="4">
    <location>
        <begin position="266"/>
        <end position="287"/>
    </location>
</feature>
<proteinExistence type="predicted"/>
<dbReference type="InterPro" id="IPR018997">
    <property type="entry name" value="PUB_domain"/>
</dbReference>
<feature type="compositionally biased region" description="Low complexity" evidence="4">
    <location>
        <begin position="36"/>
        <end position="48"/>
    </location>
</feature>
<keyword evidence="2" id="KW-0833">Ubl conjugation pathway</keyword>
<feature type="region of interest" description="Disordered" evidence="4">
    <location>
        <begin position="1"/>
        <end position="104"/>
    </location>
</feature>
<dbReference type="CDD" id="cd09212">
    <property type="entry name" value="PUB"/>
    <property type="match status" value="1"/>
</dbReference>
<dbReference type="PANTHER" id="PTHR47694">
    <property type="entry name" value="PLANT UBX DOMAIN-CONTAINING PROTEIN 2"/>
    <property type="match status" value="1"/>
</dbReference>
<name>A0A445J9Q1_GLYSO</name>
<keyword evidence="9" id="KW-1185">Reference proteome</keyword>
<dbReference type="Pfam" id="PF09409">
    <property type="entry name" value="PUB"/>
    <property type="match status" value="1"/>
</dbReference>
<dbReference type="GO" id="GO:0050832">
    <property type="term" value="P:defense response to fungus"/>
    <property type="evidence" value="ECO:0007669"/>
    <property type="project" value="TreeGrafter"/>
</dbReference>
<dbReference type="Gramene" id="XM_028387034.1">
    <property type="protein sequence ID" value="XP_028242835.1"/>
    <property type="gene ID" value="LOC114421199"/>
</dbReference>
<dbReference type="SUPFAM" id="SSF54236">
    <property type="entry name" value="Ubiquitin-like"/>
    <property type="match status" value="1"/>
</dbReference>
<dbReference type="PANTHER" id="PTHR47694:SF1">
    <property type="entry name" value="PLANT UBX DOMAIN-CONTAINING PROTEIN 2"/>
    <property type="match status" value="1"/>
</dbReference>
<evidence type="ECO:0000256" key="4">
    <source>
        <dbReference type="SAM" id="MobiDB-lite"/>
    </source>
</evidence>
<dbReference type="SUPFAM" id="SSF143503">
    <property type="entry name" value="PUG domain-like"/>
    <property type="match status" value="1"/>
</dbReference>
<evidence type="ECO:0000256" key="2">
    <source>
        <dbReference type="ARBA" id="ARBA00022786"/>
    </source>
</evidence>
<dbReference type="Proteomes" id="UP000289340">
    <property type="component" value="Chromosome 8"/>
</dbReference>
<organism evidence="7 9">
    <name type="scientific">Glycine soja</name>
    <name type="common">Wild soybean</name>
    <dbReference type="NCBI Taxonomy" id="3848"/>
    <lineage>
        <taxon>Eukaryota</taxon>
        <taxon>Viridiplantae</taxon>
        <taxon>Streptophyta</taxon>
        <taxon>Embryophyta</taxon>
        <taxon>Tracheophyta</taxon>
        <taxon>Spermatophyta</taxon>
        <taxon>Magnoliopsida</taxon>
        <taxon>eudicotyledons</taxon>
        <taxon>Gunneridae</taxon>
        <taxon>Pentapetalae</taxon>
        <taxon>rosids</taxon>
        <taxon>fabids</taxon>
        <taxon>Fabales</taxon>
        <taxon>Fabaceae</taxon>
        <taxon>Papilionoideae</taxon>
        <taxon>50 kb inversion clade</taxon>
        <taxon>NPAAA clade</taxon>
        <taxon>indigoferoid/millettioid clade</taxon>
        <taxon>Phaseoleae</taxon>
        <taxon>Glycine</taxon>
        <taxon>Glycine subgen. Soja</taxon>
    </lineage>
</organism>
<comment type="subcellular location">
    <subcellularLocation>
        <location evidence="1">Membrane</location>
        <topology evidence="1">Peripheral membrane protein</topology>
    </subcellularLocation>
</comment>
<feature type="region of interest" description="Disordered" evidence="4">
    <location>
        <begin position="138"/>
        <end position="161"/>
    </location>
</feature>
<evidence type="ECO:0000259" key="5">
    <source>
        <dbReference type="PROSITE" id="PS50033"/>
    </source>
</evidence>
<evidence type="ECO:0000313" key="8">
    <source>
        <dbReference type="EMBL" id="RZB95216.1"/>
    </source>
</evidence>
<evidence type="ECO:0000256" key="3">
    <source>
        <dbReference type="ARBA" id="ARBA00023136"/>
    </source>
</evidence>
<comment type="caution">
    <text evidence="7">The sequence shown here is derived from an EMBL/GenBank/DDBJ whole genome shotgun (WGS) entry which is preliminary data.</text>
</comment>
<feature type="compositionally biased region" description="Polar residues" evidence="4">
    <location>
        <begin position="149"/>
        <end position="161"/>
    </location>
</feature>
<dbReference type="FunFam" id="1.20.58.2190:FF:000005">
    <property type="entry name" value="Plant UBX domain-containing protein 2"/>
    <property type="match status" value="1"/>
</dbReference>
<dbReference type="SMART" id="SM00580">
    <property type="entry name" value="PUG"/>
    <property type="match status" value="1"/>
</dbReference>
<accession>A0A445J9Q1</accession>
<evidence type="ECO:0000313" key="7">
    <source>
        <dbReference type="EMBL" id="RZB95215.1"/>
    </source>
</evidence>
<dbReference type="Gene3D" id="3.30.160.60">
    <property type="entry name" value="Classic Zinc Finger"/>
    <property type="match status" value="1"/>
</dbReference>
<evidence type="ECO:0000256" key="1">
    <source>
        <dbReference type="ARBA" id="ARBA00004170"/>
    </source>
</evidence>
<dbReference type="PROSITE" id="PS50033">
    <property type="entry name" value="UBX"/>
    <property type="match status" value="1"/>
</dbReference>